<dbReference type="PANTHER" id="PTHR37844">
    <property type="entry name" value="SER/THR PROTEIN PHOSPHATASE SUPERFAMILY (AFU_ORTHOLOGUE AFUA_1G14840)"/>
    <property type="match status" value="1"/>
</dbReference>
<dbReference type="GO" id="GO:0016787">
    <property type="term" value="F:hydrolase activity"/>
    <property type="evidence" value="ECO:0007669"/>
    <property type="project" value="InterPro"/>
</dbReference>
<dbReference type="EMBL" id="FQVE01000005">
    <property type="protein sequence ID" value="SHG24454.1"/>
    <property type="molecule type" value="Genomic_DNA"/>
</dbReference>
<evidence type="ECO:0000313" key="3">
    <source>
        <dbReference type="Proteomes" id="UP000184108"/>
    </source>
</evidence>
<proteinExistence type="predicted"/>
<dbReference type="RefSeq" id="WP_223878210.1">
    <property type="nucleotide sequence ID" value="NZ_FQVE01000005.1"/>
</dbReference>
<dbReference type="AlphaFoldDB" id="A0A1M5I7X5"/>
<name>A0A1M5I7X5_9FLAO</name>
<dbReference type="Pfam" id="PF00149">
    <property type="entry name" value="Metallophos"/>
    <property type="match status" value="1"/>
</dbReference>
<dbReference type="InterPro" id="IPR029052">
    <property type="entry name" value="Metallo-depent_PP-like"/>
</dbReference>
<organism evidence="2 3">
    <name type="scientific">Chryseobacterium vrystaatense</name>
    <dbReference type="NCBI Taxonomy" id="307480"/>
    <lineage>
        <taxon>Bacteria</taxon>
        <taxon>Pseudomonadati</taxon>
        <taxon>Bacteroidota</taxon>
        <taxon>Flavobacteriia</taxon>
        <taxon>Flavobacteriales</taxon>
        <taxon>Weeksellaceae</taxon>
        <taxon>Chryseobacterium group</taxon>
        <taxon>Chryseobacterium</taxon>
    </lineage>
</organism>
<sequence>MKKDRHYFAGSFYFSKMKIQIISDLHREFGSTDLCFDHADVVVLAGDVNLGTKGIEWIKSEIRNKPVVYVLGNHEYYKGSYPKTLNKIKQASEGSNVFVLENEAVDIDGIRFHGATLWTDFSVFGNPLQYGMICQPKMNDYKKIRRDPSYSKMRTIDTFKIHQFSKLWLKESLENSSGLKNIVVTHHAPSIKSVPEKYKEDPLTAAYASNLEDFITEHQPLYWIHGHIHTPCRYNIGKTQLICNPHGYIDEKYNGYEKELIIEL</sequence>
<dbReference type="InterPro" id="IPR004843">
    <property type="entry name" value="Calcineurin-like_PHP"/>
</dbReference>
<dbReference type="SUPFAM" id="SSF56300">
    <property type="entry name" value="Metallo-dependent phosphatases"/>
    <property type="match status" value="1"/>
</dbReference>
<dbReference type="Gene3D" id="3.60.21.10">
    <property type="match status" value="1"/>
</dbReference>
<protein>
    <submittedName>
        <fullName evidence="2">Predicted phosphoesterase</fullName>
    </submittedName>
</protein>
<feature type="domain" description="Calcineurin-like phosphoesterase" evidence="1">
    <location>
        <begin position="17"/>
        <end position="231"/>
    </location>
</feature>
<gene>
    <name evidence="2" type="ORF">SAMN02787073_3773</name>
</gene>
<evidence type="ECO:0000259" key="1">
    <source>
        <dbReference type="Pfam" id="PF00149"/>
    </source>
</evidence>
<reference evidence="3" key="1">
    <citation type="submission" date="2016-11" db="EMBL/GenBank/DDBJ databases">
        <authorList>
            <person name="Varghese N."/>
            <person name="Submissions S."/>
        </authorList>
    </citation>
    <scope>NUCLEOTIDE SEQUENCE [LARGE SCALE GENOMIC DNA]</scope>
    <source>
        <strain evidence="3">YR203</strain>
    </source>
</reference>
<evidence type="ECO:0000313" key="2">
    <source>
        <dbReference type="EMBL" id="SHG24454.1"/>
    </source>
</evidence>
<dbReference type="PANTHER" id="PTHR37844:SF2">
    <property type="entry name" value="SER_THR PROTEIN PHOSPHATASE SUPERFAMILY (AFU_ORTHOLOGUE AFUA_1G14840)"/>
    <property type="match status" value="1"/>
</dbReference>
<accession>A0A1M5I7X5</accession>
<dbReference type="Proteomes" id="UP000184108">
    <property type="component" value="Unassembled WGS sequence"/>
</dbReference>